<evidence type="ECO:0000256" key="12">
    <source>
        <dbReference type="ARBA" id="ARBA00023157"/>
    </source>
</evidence>
<dbReference type="Proteomes" id="UP000694547">
    <property type="component" value="Chromosome 13"/>
</dbReference>
<dbReference type="GO" id="GO:0030889">
    <property type="term" value="P:negative regulation of B cell proliferation"/>
    <property type="evidence" value="ECO:0007669"/>
    <property type="project" value="Ensembl"/>
</dbReference>
<dbReference type="SMART" id="SM00406">
    <property type="entry name" value="IGv"/>
    <property type="match status" value="1"/>
</dbReference>
<dbReference type="Gene3D" id="2.60.40.10">
    <property type="entry name" value="Immunoglobulins"/>
    <property type="match status" value="1"/>
</dbReference>
<evidence type="ECO:0000256" key="14">
    <source>
        <dbReference type="ARBA" id="ARBA00023319"/>
    </source>
</evidence>
<dbReference type="SMART" id="SM00409">
    <property type="entry name" value="IG"/>
    <property type="match status" value="1"/>
</dbReference>
<dbReference type="GO" id="GO:0045590">
    <property type="term" value="P:negative regulation of regulatory T cell differentiation"/>
    <property type="evidence" value="ECO:0007669"/>
    <property type="project" value="Ensembl"/>
</dbReference>
<evidence type="ECO:0000256" key="4">
    <source>
        <dbReference type="ARBA" id="ARBA00022475"/>
    </source>
</evidence>
<comment type="subcellular location">
    <subcellularLocation>
        <location evidence="2">Cell membrane</location>
        <topology evidence="2">Single-pass type I membrane protein</topology>
    </subcellularLocation>
</comment>
<gene>
    <name evidence="19" type="primary">Ctla4</name>
</gene>
<feature type="transmembrane region" description="Helical" evidence="17">
    <location>
        <begin position="163"/>
        <end position="187"/>
    </location>
</feature>
<evidence type="ECO:0000256" key="7">
    <source>
        <dbReference type="ARBA" id="ARBA00022729"/>
    </source>
</evidence>
<keyword evidence="8" id="KW-0391">Immunity</keyword>
<keyword evidence="9 17" id="KW-1133">Transmembrane helix</keyword>
<dbReference type="InterPro" id="IPR003599">
    <property type="entry name" value="Ig_sub"/>
</dbReference>
<dbReference type="GO" id="GO:0002250">
    <property type="term" value="P:adaptive immune response"/>
    <property type="evidence" value="ECO:0007669"/>
    <property type="project" value="UniProtKB-KW"/>
</dbReference>
<dbReference type="GO" id="GO:0050852">
    <property type="term" value="P:T cell receptor signaling pathway"/>
    <property type="evidence" value="ECO:0007669"/>
    <property type="project" value="TreeGrafter"/>
</dbReference>
<dbReference type="InterPro" id="IPR007110">
    <property type="entry name" value="Ig-like_dom"/>
</dbReference>
<evidence type="ECO:0000256" key="16">
    <source>
        <dbReference type="ARBA" id="ARBA00064978"/>
    </source>
</evidence>
<keyword evidence="11 17" id="KW-0472">Membrane</keyword>
<dbReference type="SUPFAM" id="SSF48726">
    <property type="entry name" value="Immunoglobulin"/>
    <property type="match status" value="1"/>
</dbReference>
<accession>A0A6I9L916</accession>
<comment type="function">
    <text evidence="1">Inhibitory receptor acting as a major negative regulator of T-cell responses. The affinity of CTLA4 for its natural B7 family ligands, CD80 and CD86, is considerably stronger than the affinity of their cognate stimulatory coreceptor CD28.</text>
</comment>
<keyword evidence="7" id="KW-0732">Signal</keyword>
<dbReference type="CTD" id="1493"/>
<protein>
    <recommendedName>
        <fullName evidence="3">Cytotoxic T-lymphocyte protein 4</fullName>
    </recommendedName>
    <alternativeName>
        <fullName evidence="15">Cytotoxic T-lymphocyte-associated antigen 4</fullName>
    </alternativeName>
</protein>
<dbReference type="InterPro" id="IPR013106">
    <property type="entry name" value="Ig_V-set"/>
</dbReference>
<evidence type="ECO:0000256" key="13">
    <source>
        <dbReference type="ARBA" id="ARBA00023180"/>
    </source>
</evidence>
<dbReference type="InterPro" id="IPR008096">
    <property type="entry name" value="CTLA4"/>
</dbReference>
<dbReference type="PANTHER" id="PTHR11494">
    <property type="entry name" value="CYTOTOXIC T-LYMPHOCYTE PROTEIN"/>
    <property type="match status" value="1"/>
</dbReference>
<evidence type="ECO:0000256" key="5">
    <source>
        <dbReference type="ARBA" id="ARBA00022553"/>
    </source>
</evidence>
<dbReference type="GO" id="GO:0098636">
    <property type="term" value="C:protein complex involved in cell adhesion"/>
    <property type="evidence" value="ECO:0007669"/>
    <property type="project" value="Ensembl"/>
</dbReference>
<evidence type="ECO:0000256" key="6">
    <source>
        <dbReference type="ARBA" id="ARBA00022692"/>
    </source>
</evidence>
<keyword evidence="12" id="KW-1015">Disulfide bond</keyword>
<dbReference type="PROSITE" id="PS50835">
    <property type="entry name" value="IG_LIKE"/>
    <property type="match status" value="1"/>
</dbReference>
<evidence type="ECO:0000256" key="15">
    <source>
        <dbReference type="ARBA" id="ARBA00032097"/>
    </source>
</evidence>
<dbReference type="GO" id="GO:0042129">
    <property type="term" value="P:regulation of T cell proliferation"/>
    <property type="evidence" value="ECO:0007669"/>
    <property type="project" value="InterPro"/>
</dbReference>
<reference evidence="19" key="3">
    <citation type="submission" date="2025-09" db="UniProtKB">
        <authorList>
            <consortium name="Ensembl"/>
        </authorList>
    </citation>
    <scope>IDENTIFICATION</scope>
</reference>
<dbReference type="PRINTS" id="PR01720">
    <property type="entry name" value="CTLANTIGEN4"/>
</dbReference>
<keyword evidence="10" id="KW-1064">Adaptive immunity</keyword>
<dbReference type="GO" id="GO:0045334">
    <property type="term" value="C:clathrin-coated endocytic vesicle"/>
    <property type="evidence" value="ECO:0007669"/>
    <property type="project" value="Ensembl"/>
</dbReference>
<comment type="subunit">
    <text evidence="16">Homodimer; disulfide-linked. Binds to CD80/B7-1 and CD86/B7.2. Interacts with ICOSLG.</text>
</comment>
<dbReference type="InterPro" id="IPR040216">
    <property type="entry name" value="CTLA4/CD28"/>
</dbReference>
<evidence type="ECO:0000313" key="20">
    <source>
        <dbReference type="Proteomes" id="UP000694547"/>
    </source>
</evidence>
<dbReference type="RefSeq" id="XP_006975079.1">
    <property type="nucleotide sequence ID" value="XM_006975017.4"/>
</dbReference>
<reference evidence="19" key="2">
    <citation type="submission" date="2025-08" db="UniProtKB">
        <authorList>
            <consortium name="Ensembl"/>
        </authorList>
    </citation>
    <scope>IDENTIFICATION</scope>
</reference>
<keyword evidence="14" id="KW-0393">Immunoglobulin domain</keyword>
<dbReference type="OrthoDB" id="9908091at2759"/>
<dbReference type="GO" id="GO:0005794">
    <property type="term" value="C:Golgi apparatus"/>
    <property type="evidence" value="ECO:0007669"/>
    <property type="project" value="Ensembl"/>
</dbReference>
<organism evidence="19 20">
    <name type="scientific">Peromyscus maniculatus bairdii</name>
    <name type="common">Prairie deer mouse</name>
    <dbReference type="NCBI Taxonomy" id="230844"/>
    <lineage>
        <taxon>Eukaryota</taxon>
        <taxon>Metazoa</taxon>
        <taxon>Chordata</taxon>
        <taxon>Craniata</taxon>
        <taxon>Vertebrata</taxon>
        <taxon>Euteleostomi</taxon>
        <taxon>Mammalia</taxon>
        <taxon>Eutheria</taxon>
        <taxon>Euarchontoglires</taxon>
        <taxon>Glires</taxon>
        <taxon>Rodentia</taxon>
        <taxon>Myomorpha</taxon>
        <taxon>Muroidea</taxon>
        <taxon>Cricetidae</taxon>
        <taxon>Neotominae</taxon>
        <taxon>Peromyscus</taxon>
    </lineage>
</organism>
<keyword evidence="6 17" id="KW-0812">Transmembrane</keyword>
<dbReference type="InterPro" id="IPR013783">
    <property type="entry name" value="Ig-like_fold"/>
</dbReference>
<name>A0A6I9L916_PERMB</name>
<keyword evidence="20" id="KW-1185">Reference proteome</keyword>
<evidence type="ECO:0000256" key="17">
    <source>
        <dbReference type="SAM" id="Phobius"/>
    </source>
</evidence>
<evidence type="ECO:0000256" key="3">
    <source>
        <dbReference type="ARBA" id="ARBA00016331"/>
    </source>
</evidence>
<dbReference type="GO" id="GO:0006974">
    <property type="term" value="P:DNA damage response"/>
    <property type="evidence" value="ECO:0007669"/>
    <property type="project" value="Ensembl"/>
</dbReference>
<sequence>MACLGVPRCKVPLQLASRNWPFVVLLACLSIPTFSKAIHVTQPSVVLASSHGVASFPCEYTSSHNTDEVRVTVLRQTSDQMMTEVCASTFTMKNKLGFLDDPFCSGTFNESKVNLTIQGLRAADTGLYFCKVELMYPPPYFVGMGNGTQIYVIDPEPCPDSDVLLWILAAVSSGLFFYSFLITAVSLSKMLRKRSPLTTGVYVKMPPTEPECEKQFQPYFIPIN</sequence>
<evidence type="ECO:0000259" key="18">
    <source>
        <dbReference type="PROSITE" id="PS50835"/>
    </source>
</evidence>
<dbReference type="GO" id="GO:0050853">
    <property type="term" value="P:B cell receptor signaling pathway"/>
    <property type="evidence" value="ECO:0007669"/>
    <property type="project" value="Ensembl"/>
</dbReference>
<evidence type="ECO:0000256" key="9">
    <source>
        <dbReference type="ARBA" id="ARBA00022989"/>
    </source>
</evidence>
<dbReference type="GeneID" id="102914611"/>
<evidence type="ECO:0000256" key="10">
    <source>
        <dbReference type="ARBA" id="ARBA00023130"/>
    </source>
</evidence>
<reference evidence="19 20" key="1">
    <citation type="submission" date="2018-10" db="EMBL/GenBank/DDBJ databases">
        <title>Improved assembly of the deer mouse Peromyscus maniculatus genome.</title>
        <authorList>
            <person name="Lassance J.-M."/>
            <person name="Hoekstra H.E."/>
        </authorList>
    </citation>
    <scope>NUCLEOTIDE SEQUENCE [LARGE SCALE GENOMIC DNA]</scope>
</reference>
<dbReference type="AlphaFoldDB" id="A0A6I9L916"/>
<evidence type="ECO:0000256" key="8">
    <source>
        <dbReference type="ARBA" id="ARBA00022859"/>
    </source>
</evidence>
<dbReference type="GeneTree" id="ENSGT00530000063873"/>
<dbReference type="Pfam" id="PF07686">
    <property type="entry name" value="V-set"/>
    <property type="match status" value="1"/>
</dbReference>
<feature type="domain" description="Ig-like" evidence="18">
    <location>
        <begin position="32"/>
        <end position="133"/>
    </location>
</feature>
<dbReference type="CDD" id="cd05721">
    <property type="entry name" value="IgV_CTLA-4"/>
    <property type="match status" value="1"/>
</dbReference>
<evidence type="ECO:0000313" key="19">
    <source>
        <dbReference type="Ensembl" id="ENSPEMP00000023785.1"/>
    </source>
</evidence>
<dbReference type="FunFam" id="2.60.40.10:FF:000686">
    <property type="entry name" value="Cytotoxic T-lymphocyte protein 4"/>
    <property type="match status" value="1"/>
</dbReference>
<dbReference type="Ensembl" id="ENSPEMT00000028159.2">
    <property type="protein sequence ID" value="ENSPEMP00000023785.1"/>
    <property type="gene ID" value="ENSPEMG00000020722.2"/>
</dbReference>
<dbReference type="GO" id="GO:0048471">
    <property type="term" value="C:perinuclear region of cytoplasm"/>
    <property type="evidence" value="ECO:0007669"/>
    <property type="project" value="Ensembl"/>
</dbReference>
<keyword evidence="4" id="KW-1003">Cell membrane</keyword>
<evidence type="ECO:0000256" key="2">
    <source>
        <dbReference type="ARBA" id="ARBA00004251"/>
    </source>
</evidence>
<dbReference type="InterPro" id="IPR036179">
    <property type="entry name" value="Ig-like_dom_sf"/>
</dbReference>
<dbReference type="PANTHER" id="PTHR11494:SF8">
    <property type="entry name" value="CYTOTOXIC T-LYMPHOCYTE PROTEIN 4"/>
    <property type="match status" value="1"/>
</dbReference>
<evidence type="ECO:0000256" key="1">
    <source>
        <dbReference type="ARBA" id="ARBA00002230"/>
    </source>
</evidence>
<dbReference type="GO" id="GO:0043065">
    <property type="term" value="P:positive regulation of apoptotic process"/>
    <property type="evidence" value="ECO:0007669"/>
    <property type="project" value="Ensembl"/>
</dbReference>
<dbReference type="GO" id="GO:0009897">
    <property type="term" value="C:external side of plasma membrane"/>
    <property type="evidence" value="ECO:0007669"/>
    <property type="project" value="Ensembl"/>
</dbReference>
<keyword evidence="5" id="KW-0597">Phosphoprotein</keyword>
<evidence type="ECO:0000256" key="11">
    <source>
        <dbReference type="ARBA" id="ARBA00023136"/>
    </source>
</evidence>
<keyword evidence="13" id="KW-0325">Glycoprotein</keyword>
<proteinExistence type="predicted"/>